<dbReference type="EMBL" id="NBYY01000031">
    <property type="protein sequence ID" value="PCS21744.1"/>
    <property type="molecule type" value="Genomic_DNA"/>
</dbReference>
<sequence length="128" mass="14487">MTISDKAKINNRVGIEKRSDIEDYKTQFGLFEIDTVVGTGNKYFLLTVVDKANILRCIRKMPNKQADIVVEMFINIVNSTFHNFKTLTSDKGTEFAGHEEVTEITDADFNEVSNEEMVHGIHARDLGC</sequence>
<dbReference type="GO" id="GO:0003676">
    <property type="term" value="F:nucleic acid binding"/>
    <property type="evidence" value="ECO:0007669"/>
    <property type="project" value="InterPro"/>
</dbReference>
<dbReference type="GO" id="GO:0005829">
    <property type="term" value="C:cytosol"/>
    <property type="evidence" value="ECO:0007669"/>
    <property type="project" value="TreeGrafter"/>
</dbReference>
<dbReference type="InterPro" id="IPR012337">
    <property type="entry name" value="RNaseH-like_sf"/>
</dbReference>
<dbReference type="RefSeq" id="WP_199399552.1">
    <property type="nucleotide sequence ID" value="NZ_CAWNJE010000013.1"/>
</dbReference>
<evidence type="ECO:0000313" key="1">
    <source>
        <dbReference type="EMBL" id="PCS21744.1"/>
    </source>
</evidence>
<evidence type="ECO:0000313" key="2">
    <source>
        <dbReference type="Proteomes" id="UP000219020"/>
    </source>
</evidence>
<organism evidence="1 2">
    <name type="scientific">Candidatus Enterovibrio escicola</name>
    <dbReference type="NCBI Taxonomy" id="1927127"/>
    <lineage>
        <taxon>Bacteria</taxon>
        <taxon>Pseudomonadati</taxon>
        <taxon>Pseudomonadota</taxon>
        <taxon>Gammaproteobacteria</taxon>
        <taxon>Vibrionales</taxon>
        <taxon>Vibrionaceae</taxon>
        <taxon>Enterovibrio</taxon>
    </lineage>
</organism>
<comment type="caution">
    <text evidence="1">The sequence shown here is derived from an EMBL/GenBank/DDBJ whole genome shotgun (WGS) entry which is preliminary data.</text>
</comment>
<dbReference type="GeneID" id="66953470"/>
<gene>
    <name evidence="1" type="ORF">BTN49_2756</name>
</gene>
<dbReference type="Gene3D" id="3.30.420.10">
    <property type="entry name" value="Ribonuclease H-like superfamily/Ribonuclease H"/>
    <property type="match status" value="1"/>
</dbReference>
<name>A0A2A5T0Q8_9GAMM</name>
<dbReference type="Proteomes" id="UP000219020">
    <property type="component" value="Unassembled WGS sequence"/>
</dbReference>
<dbReference type="InterPro" id="IPR036397">
    <property type="entry name" value="RNaseH_sf"/>
</dbReference>
<protein>
    <submittedName>
        <fullName evidence="1">Transposase for insertion sequence element IS4351</fullName>
    </submittedName>
</protein>
<dbReference type="InterPro" id="IPR051917">
    <property type="entry name" value="Transposase-Integrase"/>
</dbReference>
<dbReference type="AlphaFoldDB" id="A0A2A5T0Q8"/>
<reference evidence="2" key="1">
    <citation type="submission" date="2017-04" db="EMBL/GenBank/DDBJ databases">
        <title>Genome evolution of the luminous symbionts of deep sea anglerfish.</title>
        <authorList>
            <person name="Hendry T.A."/>
        </authorList>
    </citation>
    <scope>NUCLEOTIDE SEQUENCE [LARGE SCALE GENOMIC DNA]</scope>
</reference>
<accession>A0A2A5T0Q8</accession>
<proteinExistence type="predicted"/>
<dbReference type="PANTHER" id="PTHR10948">
    <property type="entry name" value="TRANSPOSASE"/>
    <property type="match status" value="1"/>
</dbReference>
<dbReference type="GO" id="GO:0032196">
    <property type="term" value="P:transposition"/>
    <property type="evidence" value="ECO:0007669"/>
    <property type="project" value="TreeGrafter"/>
</dbReference>
<dbReference type="PANTHER" id="PTHR10948:SF23">
    <property type="entry name" value="TRANSPOSASE INSI FOR INSERTION SEQUENCE ELEMENT IS30A-RELATED"/>
    <property type="match status" value="1"/>
</dbReference>
<dbReference type="SUPFAM" id="SSF53098">
    <property type="entry name" value="Ribonuclease H-like"/>
    <property type="match status" value="1"/>
</dbReference>
<keyword evidence="2" id="KW-1185">Reference proteome</keyword>
<dbReference type="GO" id="GO:0004803">
    <property type="term" value="F:transposase activity"/>
    <property type="evidence" value="ECO:0007669"/>
    <property type="project" value="TreeGrafter"/>
</dbReference>